<evidence type="ECO:0000313" key="2">
    <source>
        <dbReference type="EMBL" id="MBF4808497.1"/>
    </source>
</evidence>
<feature type="region of interest" description="Disordered" evidence="1">
    <location>
        <begin position="1"/>
        <end position="30"/>
    </location>
</feature>
<evidence type="ECO:0000313" key="3">
    <source>
        <dbReference type="Proteomes" id="UP000698335"/>
    </source>
</evidence>
<dbReference type="AlphaFoldDB" id="A0A930W3E4"/>
<accession>A0A930W3E4</accession>
<dbReference type="InterPro" id="IPR020483">
    <property type="entry name" value="Uncharacterised_YgbA"/>
</dbReference>
<sequence length="140" mass="16332">MSKSSEKALAGRSRSNQSPAKVDSSRVGAKRDREKRVVSLMISLYCRKKHGNFWKSYRGNSSLCAECAELDRYVRQQTDRCPVIATKTFCSNCRVHCYTPEMRERIKTVMRFSGPRMLFYHPIKAIRHVIESKREKKRLV</sequence>
<organism evidence="2 3">
    <name type="scientific">Lancefieldella rimae</name>
    <dbReference type="NCBI Taxonomy" id="1383"/>
    <lineage>
        <taxon>Bacteria</taxon>
        <taxon>Bacillati</taxon>
        <taxon>Actinomycetota</taxon>
        <taxon>Coriobacteriia</taxon>
        <taxon>Coriobacteriales</taxon>
        <taxon>Atopobiaceae</taxon>
        <taxon>Lancefieldella</taxon>
    </lineage>
</organism>
<evidence type="ECO:0000256" key="1">
    <source>
        <dbReference type="SAM" id="MobiDB-lite"/>
    </source>
</evidence>
<proteinExistence type="predicted"/>
<protein>
    <submittedName>
        <fullName evidence="2">Nitrous oxide-stimulated promoter family protein</fullName>
    </submittedName>
</protein>
<comment type="caution">
    <text evidence="2">The sequence shown here is derived from an EMBL/GenBank/DDBJ whole genome shotgun (WGS) entry which is preliminary data.</text>
</comment>
<dbReference type="EMBL" id="JABZGW010000404">
    <property type="protein sequence ID" value="MBF4808497.1"/>
    <property type="molecule type" value="Genomic_DNA"/>
</dbReference>
<dbReference type="NCBIfam" id="NF007714">
    <property type="entry name" value="PRK10410.1-2"/>
    <property type="match status" value="1"/>
</dbReference>
<gene>
    <name evidence="2" type="ORF">HXK26_07380</name>
</gene>
<dbReference type="Pfam" id="PF11756">
    <property type="entry name" value="YgbA_NO"/>
    <property type="match status" value="1"/>
</dbReference>
<name>A0A930W3E4_9ACTN</name>
<dbReference type="Proteomes" id="UP000698335">
    <property type="component" value="Unassembled WGS sequence"/>
</dbReference>
<reference evidence="2" key="1">
    <citation type="submission" date="2020-04" db="EMBL/GenBank/DDBJ databases">
        <title>Deep metagenomics examines the oral microbiome during advanced dental caries in children, revealing novel taxa and co-occurrences with host molecules.</title>
        <authorList>
            <person name="Baker J.L."/>
            <person name="Morton J.T."/>
            <person name="Dinis M."/>
            <person name="Alvarez R."/>
            <person name="Tran N.C."/>
            <person name="Knight R."/>
            <person name="Edlund A."/>
        </authorList>
    </citation>
    <scope>NUCLEOTIDE SEQUENCE</scope>
    <source>
        <strain evidence="2">JCVI_38_bin.5</strain>
    </source>
</reference>